<dbReference type="SUPFAM" id="SSF53098">
    <property type="entry name" value="Ribonuclease H-like"/>
    <property type="match status" value="1"/>
</dbReference>
<dbReference type="Gene3D" id="3.30.420.10">
    <property type="entry name" value="Ribonuclease H-like superfamily/Ribonuclease H"/>
    <property type="match status" value="1"/>
</dbReference>
<dbReference type="SMART" id="SM00950">
    <property type="entry name" value="Piwi"/>
    <property type="match status" value="1"/>
</dbReference>
<dbReference type="GO" id="GO:0003676">
    <property type="term" value="F:nucleic acid binding"/>
    <property type="evidence" value="ECO:0007669"/>
    <property type="project" value="InterPro"/>
</dbReference>
<evidence type="ECO:0000256" key="2">
    <source>
        <dbReference type="ARBA" id="ARBA00035032"/>
    </source>
</evidence>
<dbReference type="Pfam" id="PF02171">
    <property type="entry name" value="Piwi"/>
    <property type="match status" value="1"/>
</dbReference>
<evidence type="ECO:0000313" key="4">
    <source>
        <dbReference type="EMBL" id="HGW93403.1"/>
    </source>
</evidence>
<dbReference type="PROSITE" id="PS50822">
    <property type="entry name" value="PIWI"/>
    <property type="match status" value="1"/>
</dbReference>
<evidence type="ECO:0000259" key="3">
    <source>
        <dbReference type="PROSITE" id="PS50822"/>
    </source>
</evidence>
<evidence type="ECO:0000256" key="1">
    <source>
        <dbReference type="ARBA" id="ARBA00035012"/>
    </source>
</evidence>
<feature type="domain" description="Piwi" evidence="3">
    <location>
        <begin position="442"/>
        <end position="723"/>
    </location>
</feature>
<dbReference type="InterPro" id="IPR036397">
    <property type="entry name" value="RNaseH_sf"/>
</dbReference>
<gene>
    <name evidence="4" type="ORF">ENR47_03830</name>
</gene>
<organism evidence="4">
    <name type="scientific">Oscillatoriales cyanobacterium SpSt-402</name>
    <dbReference type="NCBI Taxonomy" id="2282168"/>
    <lineage>
        <taxon>Bacteria</taxon>
        <taxon>Bacillati</taxon>
        <taxon>Cyanobacteriota</taxon>
        <taxon>Cyanophyceae</taxon>
        <taxon>Oscillatoriophycideae</taxon>
        <taxon>Oscillatoriales</taxon>
    </lineage>
</organism>
<proteinExistence type="inferred from homology"/>
<dbReference type="InterPro" id="IPR003165">
    <property type="entry name" value="Piwi"/>
</dbReference>
<accession>A0A832M3A1</accession>
<dbReference type="AlphaFoldDB" id="A0A832M3A1"/>
<protein>
    <recommendedName>
        <fullName evidence="2">Protein argonaute</fullName>
    </recommendedName>
</protein>
<dbReference type="Gene3D" id="3.40.50.2300">
    <property type="match status" value="1"/>
</dbReference>
<reference evidence="4" key="1">
    <citation type="journal article" date="2020" name="mSystems">
        <title>Genome- and Community-Level Interaction Insights into Carbon Utilization and Element Cycling Functions of Hydrothermarchaeota in Hydrothermal Sediment.</title>
        <authorList>
            <person name="Zhou Z."/>
            <person name="Liu Y."/>
            <person name="Xu W."/>
            <person name="Pan J."/>
            <person name="Luo Z.H."/>
            <person name="Li M."/>
        </authorList>
    </citation>
    <scope>NUCLEOTIDE SEQUENCE [LARGE SCALE GENOMIC DNA]</scope>
    <source>
        <strain evidence="4">SpSt-402</strain>
    </source>
</reference>
<name>A0A832M3A1_9CYAN</name>
<comment type="similarity">
    <text evidence="1">Belongs to the argonaute family. Long pAgo subfamily.</text>
</comment>
<dbReference type="EMBL" id="DSRD01000244">
    <property type="protein sequence ID" value="HGW93403.1"/>
    <property type="molecule type" value="Genomic_DNA"/>
</dbReference>
<dbReference type="InterPro" id="IPR012337">
    <property type="entry name" value="RNaseH-like_sf"/>
</dbReference>
<sequence>MTAITAAPSQELVFLSEVFPLAITQPNLASFTVAPEIDQETGNRLSFHLSRKLEQSVVVWYEYQLWVLTPMQRLVLNLSQCQTALSALQQDIPDLCDQPLRLQQDSAALTSPSVLSKLAFQILRIRQPFRPISVTSIAGLAVNRKIKFWAETIELQGEERAALSLAVQTEIAYSGSLADFYANNAAQGNPEDLLVGLPVQDFDMGGSGSIVRLVGVVREHRDRLLKLAAGYSTRHIIETAPDNELVVAIQFGKGKKLFHYPLSALRPSITAETAGQFGFDYGQFLRFTKIPHAERQRLLTTFKAQATDALMPYGFEIGRSLNSLEHPDLFWQPATPVDQTPLLFGKGVTGVRGRILQGLSSGGVYHCHPNFQPGTIRIAALKLCDGSVNAFLKAAQQRLKRYGFESEIIDRKALSISGLSAAEARAALERTVNKLITVPVDIVLTFLPQSDREADEEDGGSLYHLVYSLLLRRNIASQVIYDGTLAEVEHGQILNQVIPGILAKLGNLPFILAEPLEIADYFIGLDISRLPKAKLAGTLNACASVRLYGKQGEFIRYVLEDALLEGEEIPQRLLERLLPATLEGKTVLIYRDGRFCGQEIPHLLERARAIQSRFILVECRKSGIPRLYNLSQKALIAPLQGLALRLSSREAVLVTTQVSERVGLARPLRLTVHEAGEPTPIEQVVETTLKLTLLHHGALKTPRLPMPIYGADRVAGLRLQGIYPSSLLEGDRQFWL</sequence>
<comment type="caution">
    <text evidence="4">The sequence shown here is derived from an EMBL/GenBank/DDBJ whole genome shotgun (WGS) entry which is preliminary data.</text>
</comment>